<feature type="transmembrane region" description="Helical" evidence="2">
    <location>
        <begin position="6"/>
        <end position="26"/>
    </location>
</feature>
<dbReference type="EMBL" id="BEZZ01001138">
    <property type="protein sequence ID" value="GCC38233.1"/>
    <property type="molecule type" value="Genomic_DNA"/>
</dbReference>
<keyword evidence="2" id="KW-1133">Transmembrane helix</keyword>
<organism evidence="3 4">
    <name type="scientific">Chiloscyllium punctatum</name>
    <name type="common">Brownbanded bambooshark</name>
    <name type="synonym">Hemiscyllium punctatum</name>
    <dbReference type="NCBI Taxonomy" id="137246"/>
    <lineage>
        <taxon>Eukaryota</taxon>
        <taxon>Metazoa</taxon>
        <taxon>Chordata</taxon>
        <taxon>Craniata</taxon>
        <taxon>Vertebrata</taxon>
        <taxon>Chondrichthyes</taxon>
        <taxon>Elasmobranchii</taxon>
        <taxon>Galeomorphii</taxon>
        <taxon>Galeoidea</taxon>
        <taxon>Orectolobiformes</taxon>
        <taxon>Hemiscylliidae</taxon>
        <taxon>Chiloscyllium</taxon>
    </lineage>
</organism>
<evidence type="ECO:0000256" key="2">
    <source>
        <dbReference type="SAM" id="Phobius"/>
    </source>
</evidence>
<proteinExistence type="predicted"/>
<feature type="compositionally biased region" description="Polar residues" evidence="1">
    <location>
        <begin position="82"/>
        <end position="97"/>
    </location>
</feature>
<name>A0A401T6D1_CHIPU</name>
<sequence length="128" mass="14055">MYLEEVAGSVLLILIILVALGCYGTLPNPGDQQLHDPAHSEGAVTSNHSVRHGTAVNAHARPSPSPHHKEDDVTQCGRKLQESSQPNVSSKSNNHSSGPRYYRPLRVERRGHFVFACGETVTKHRSRI</sequence>
<evidence type="ECO:0000256" key="1">
    <source>
        <dbReference type="SAM" id="MobiDB-lite"/>
    </source>
</evidence>
<gene>
    <name evidence="3" type="ORF">chiPu_0016745</name>
</gene>
<keyword evidence="2" id="KW-0812">Transmembrane</keyword>
<keyword evidence="4" id="KW-1185">Reference proteome</keyword>
<feature type="region of interest" description="Disordered" evidence="1">
    <location>
        <begin position="29"/>
        <end position="103"/>
    </location>
</feature>
<evidence type="ECO:0000313" key="3">
    <source>
        <dbReference type="EMBL" id="GCC38233.1"/>
    </source>
</evidence>
<reference evidence="3 4" key="1">
    <citation type="journal article" date="2018" name="Nat. Ecol. Evol.">
        <title>Shark genomes provide insights into elasmobranch evolution and the origin of vertebrates.</title>
        <authorList>
            <person name="Hara Y"/>
            <person name="Yamaguchi K"/>
            <person name="Onimaru K"/>
            <person name="Kadota M"/>
            <person name="Koyanagi M"/>
            <person name="Keeley SD"/>
            <person name="Tatsumi K"/>
            <person name="Tanaka K"/>
            <person name="Motone F"/>
            <person name="Kageyama Y"/>
            <person name="Nozu R"/>
            <person name="Adachi N"/>
            <person name="Nishimura O"/>
            <person name="Nakagawa R"/>
            <person name="Tanegashima C"/>
            <person name="Kiyatake I"/>
            <person name="Matsumoto R"/>
            <person name="Murakumo K"/>
            <person name="Nishida K"/>
            <person name="Terakita A"/>
            <person name="Kuratani S"/>
            <person name="Sato K"/>
            <person name="Hyodo S Kuraku.S."/>
        </authorList>
    </citation>
    <scope>NUCLEOTIDE SEQUENCE [LARGE SCALE GENOMIC DNA]</scope>
</reference>
<comment type="caution">
    <text evidence="3">The sequence shown here is derived from an EMBL/GenBank/DDBJ whole genome shotgun (WGS) entry which is preliminary data.</text>
</comment>
<evidence type="ECO:0000313" key="4">
    <source>
        <dbReference type="Proteomes" id="UP000287033"/>
    </source>
</evidence>
<dbReference type="AlphaFoldDB" id="A0A401T6D1"/>
<dbReference type="Proteomes" id="UP000287033">
    <property type="component" value="Unassembled WGS sequence"/>
</dbReference>
<keyword evidence="2" id="KW-0472">Membrane</keyword>
<protein>
    <submittedName>
        <fullName evidence="3">Uncharacterized protein</fullName>
    </submittedName>
</protein>
<accession>A0A401T6D1</accession>